<organism evidence="5 6">
    <name type="scientific">Kibdelosporangium aridum</name>
    <dbReference type="NCBI Taxonomy" id="2030"/>
    <lineage>
        <taxon>Bacteria</taxon>
        <taxon>Bacillati</taxon>
        <taxon>Actinomycetota</taxon>
        <taxon>Actinomycetes</taxon>
        <taxon>Pseudonocardiales</taxon>
        <taxon>Pseudonocardiaceae</taxon>
        <taxon>Kibdelosporangium</taxon>
    </lineage>
</organism>
<evidence type="ECO:0000256" key="2">
    <source>
        <dbReference type="ARBA" id="ARBA00022801"/>
    </source>
</evidence>
<dbReference type="Pfam" id="PF00975">
    <property type="entry name" value="Thioesterase"/>
    <property type="match status" value="1"/>
</dbReference>
<dbReference type="OrthoDB" id="4169718at2"/>
<feature type="compositionally biased region" description="Low complexity" evidence="3">
    <location>
        <begin position="27"/>
        <end position="38"/>
    </location>
</feature>
<dbReference type="InterPro" id="IPR020802">
    <property type="entry name" value="TesA-like"/>
</dbReference>
<feature type="domain" description="Thioesterase TesA-like" evidence="4">
    <location>
        <begin position="51"/>
        <end position="240"/>
    </location>
</feature>
<dbReference type="GO" id="GO:0016787">
    <property type="term" value="F:hydrolase activity"/>
    <property type="evidence" value="ECO:0007669"/>
    <property type="project" value="UniProtKB-KW"/>
</dbReference>
<accession>A0A428YV71</accession>
<comment type="similarity">
    <text evidence="1">Belongs to the thioesterase family.</text>
</comment>
<dbReference type="PANTHER" id="PTHR11487">
    <property type="entry name" value="THIOESTERASE"/>
    <property type="match status" value="1"/>
</dbReference>
<dbReference type="InterPro" id="IPR001031">
    <property type="entry name" value="Thioesterase"/>
</dbReference>
<dbReference type="PANTHER" id="PTHR11487:SF0">
    <property type="entry name" value="S-ACYL FATTY ACID SYNTHASE THIOESTERASE, MEDIUM CHAIN"/>
    <property type="match status" value="1"/>
</dbReference>
<evidence type="ECO:0000256" key="3">
    <source>
        <dbReference type="SAM" id="MobiDB-lite"/>
    </source>
</evidence>
<evidence type="ECO:0000313" key="6">
    <source>
        <dbReference type="Proteomes" id="UP000287547"/>
    </source>
</evidence>
<comment type="caution">
    <text evidence="5">The sequence shown here is derived from an EMBL/GenBank/DDBJ whole genome shotgun (WGS) entry which is preliminary data.</text>
</comment>
<dbReference type="EMBL" id="QHKI01000054">
    <property type="protein sequence ID" value="RSM73665.1"/>
    <property type="molecule type" value="Genomic_DNA"/>
</dbReference>
<dbReference type="SMART" id="SM00824">
    <property type="entry name" value="PKS_TE"/>
    <property type="match status" value="1"/>
</dbReference>
<protein>
    <submittedName>
        <fullName evidence="5">Thioesterase</fullName>
    </submittedName>
</protein>
<feature type="region of interest" description="Disordered" evidence="3">
    <location>
        <begin position="18"/>
        <end position="45"/>
    </location>
</feature>
<dbReference type="InterPro" id="IPR012223">
    <property type="entry name" value="TEII"/>
</dbReference>
<name>A0A428YV71_KIBAR</name>
<dbReference type="Proteomes" id="UP000287547">
    <property type="component" value="Unassembled WGS sequence"/>
</dbReference>
<sequence>MPCRSSSSTCYAIGYWPRSGRSRSRSSRASGSRRPSPSKGCDVSSRTPTLVCFPHAGGGASAFWAWRRNTETKIHVHPVSLPGRDDRNGEPLPADMTALAESLAHDLADVLDEPHVLFGHSMGGLVAHQVAKHRWAAGKRMADALVVAACPAPHLVSPLATVADLDDARLAIGLDTIGGLPPELLDRPQWMSTFLEGVRADLKLCFAHSYRAEPRLPCAIHVFGGEHDPLVRRSALAGWRRHTSASFTLKMLDGNHFLASDENSGLRSEVFALVENVTHSDAPRPQ</sequence>
<gene>
    <name evidence="5" type="ORF">DMH04_40920</name>
</gene>
<evidence type="ECO:0000313" key="5">
    <source>
        <dbReference type="EMBL" id="RSM73665.1"/>
    </source>
</evidence>
<proteinExistence type="inferred from homology"/>
<evidence type="ECO:0000259" key="4">
    <source>
        <dbReference type="SMART" id="SM00824"/>
    </source>
</evidence>
<dbReference type="SUPFAM" id="SSF53474">
    <property type="entry name" value="alpha/beta-Hydrolases"/>
    <property type="match status" value="1"/>
</dbReference>
<dbReference type="InterPro" id="IPR029058">
    <property type="entry name" value="AB_hydrolase_fold"/>
</dbReference>
<reference evidence="5 6" key="1">
    <citation type="submission" date="2018-05" db="EMBL/GenBank/DDBJ databases">
        <title>Evolution of GPA BGCs.</title>
        <authorList>
            <person name="Waglechner N."/>
            <person name="Wright G.D."/>
        </authorList>
    </citation>
    <scope>NUCLEOTIDE SEQUENCE [LARGE SCALE GENOMIC DNA]</scope>
    <source>
        <strain evidence="5 6">A82846</strain>
    </source>
</reference>
<keyword evidence="2" id="KW-0378">Hydrolase</keyword>
<dbReference type="Gene3D" id="3.40.50.1820">
    <property type="entry name" value="alpha/beta hydrolase"/>
    <property type="match status" value="1"/>
</dbReference>
<dbReference type="AlphaFoldDB" id="A0A428YV71"/>
<dbReference type="GO" id="GO:0008610">
    <property type="term" value="P:lipid biosynthetic process"/>
    <property type="evidence" value="ECO:0007669"/>
    <property type="project" value="TreeGrafter"/>
</dbReference>
<evidence type="ECO:0000256" key="1">
    <source>
        <dbReference type="ARBA" id="ARBA00007169"/>
    </source>
</evidence>